<keyword evidence="2" id="KW-0479">Metal-binding</keyword>
<evidence type="ECO:0000256" key="1">
    <source>
        <dbReference type="ARBA" id="ARBA00022670"/>
    </source>
</evidence>
<reference evidence="7 8" key="1">
    <citation type="submission" date="2018-03" db="EMBL/GenBank/DDBJ databases">
        <title>Adhaeribacter sp. HMF7605 Genome sequencing and assembly.</title>
        <authorList>
            <person name="Kang H."/>
            <person name="Kang J."/>
            <person name="Cha I."/>
            <person name="Kim H."/>
            <person name="Joh K."/>
        </authorList>
    </citation>
    <scope>NUCLEOTIDE SEQUENCE [LARGE SCALE GENOMIC DNA]</scope>
    <source>
        <strain evidence="7 8">HMF7605</strain>
    </source>
</reference>
<evidence type="ECO:0000259" key="6">
    <source>
        <dbReference type="PROSITE" id="PS50249"/>
    </source>
</evidence>
<dbReference type="PANTHER" id="PTHR34858">
    <property type="entry name" value="CYSO-CYSTEINE PEPTIDASE"/>
    <property type="match status" value="1"/>
</dbReference>
<keyword evidence="3" id="KW-0378">Hydrolase</keyword>
<protein>
    <recommendedName>
        <fullName evidence="6">MPN domain-containing protein</fullName>
    </recommendedName>
</protein>
<dbReference type="InterPro" id="IPR000555">
    <property type="entry name" value="JAMM/MPN+_dom"/>
</dbReference>
<proteinExistence type="predicted"/>
<dbReference type="RefSeq" id="WP_106925380.1">
    <property type="nucleotide sequence ID" value="NZ_PYFT01000001.1"/>
</dbReference>
<comment type="caution">
    <text evidence="7">The sequence shown here is derived from an EMBL/GenBank/DDBJ whole genome shotgun (WGS) entry which is preliminary data.</text>
</comment>
<feature type="domain" description="MPN" evidence="6">
    <location>
        <begin position="2"/>
        <end position="136"/>
    </location>
</feature>
<dbReference type="EMBL" id="PYFT01000001">
    <property type="protein sequence ID" value="PSR52093.1"/>
    <property type="molecule type" value="Genomic_DNA"/>
</dbReference>
<evidence type="ECO:0000313" key="8">
    <source>
        <dbReference type="Proteomes" id="UP000240357"/>
    </source>
</evidence>
<dbReference type="PANTHER" id="PTHR34858:SF1">
    <property type="entry name" value="CYSO-CYSTEINE PEPTIDASE"/>
    <property type="match status" value="1"/>
</dbReference>
<dbReference type="GO" id="GO:0008235">
    <property type="term" value="F:metalloexopeptidase activity"/>
    <property type="evidence" value="ECO:0007669"/>
    <property type="project" value="TreeGrafter"/>
</dbReference>
<evidence type="ECO:0000256" key="4">
    <source>
        <dbReference type="ARBA" id="ARBA00022833"/>
    </source>
</evidence>
<evidence type="ECO:0000256" key="2">
    <source>
        <dbReference type="ARBA" id="ARBA00022723"/>
    </source>
</evidence>
<keyword evidence="4" id="KW-0862">Zinc</keyword>
<evidence type="ECO:0000256" key="3">
    <source>
        <dbReference type="ARBA" id="ARBA00022801"/>
    </source>
</evidence>
<organism evidence="7 8">
    <name type="scientific">Adhaeribacter arboris</name>
    <dbReference type="NCBI Taxonomy" id="2072846"/>
    <lineage>
        <taxon>Bacteria</taxon>
        <taxon>Pseudomonadati</taxon>
        <taxon>Bacteroidota</taxon>
        <taxon>Cytophagia</taxon>
        <taxon>Cytophagales</taxon>
        <taxon>Hymenobacteraceae</taxon>
        <taxon>Adhaeribacter</taxon>
    </lineage>
</organism>
<dbReference type="SUPFAM" id="SSF102712">
    <property type="entry name" value="JAB1/MPN domain"/>
    <property type="match status" value="1"/>
</dbReference>
<keyword evidence="5" id="KW-0482">Metalloprotease</keyword>
<dbReference type="GO" id="GO:0006508">
    <property type="term" value="P:proteolysis"/>
    <property type="evidence" value="ECO:0007669"/>
    <property type="project" value="UniProtKB-KW"/>
</dbReference>
<dbReference type="InterPro" id="IPR037518">
    <property type="entry name" value="MPN"/>
</dbReference>
<dbReference type="Gene3D" id="3.40.140.10">
    <property type="entry name" value="Cytidine Deaminase, domain 2"/>
    <property type="match status" value="1"/>
</dbReference>
<evidence type="ECO:0000313" key="7">
    <source>
        <dbReference type="EMBL" id="PSR52093.1"/>
    </source>
</evidence>
<sequence length="145" mass="16829">MRLQLTEAAQRIIQEHATEIFPDECCGFLYGEEKEVRLIQEAVPVINSKDGDKRRRFEISPEDYMRAERYALENNTSLLGVYHSHPNHPARPSEHDLKQAVPFFSYIIVSVMEGKIADITSWQLNEADQFEEENILQPENYTSNT</sequence>
<accession>A0A2T2Y9B5</accession>
<dbReference type="CDD" id="cd08070">
    <property type="entry name" value="MPN_like"/>
    <property type="match status" value="1"/>
</dbReference>
<dbReference type="InterPro" id="IPR051929">
    <property type="entry name" value="VirAsm_ModProt"/>
</dbReference>
<keyword evidence="8" id="KW-1185">Reference proteome</keyword>
<dbReference type="FunFam" id="3.40.140.10:FF:000085">
    <property type="entry name" value="Mov34/MPN/PAD-1 family protein"/>
    <property type="match status" value="1"/>
</dbReference>
<dbReference type="GO" id="GO:0008270">
    <property type="term" value="F:zinc ion binding"/>
    <property type="evidence" value="ECO:0007669"/>
    <property type="project" value="TreeGrafter"/>
</dbReference>
<name>A0A2T2Y9B5_9BACT</name>
<dbReference type="OrthoDB" id="9802958at2"/>
<dbReference type="Pfam" id="PF14464">
    <property type="entry name" value="Prok-JAB"/>
    <property type="match status" value="1"/>
</dbReference>
<keyword evidence="1" id="KW-0645">Protease</keyword>
<dbReference type="AlphaFoldDB" id="A0A2T2Y9B5"/>
<dbReference type="SMART" id="SM00232">
    <property type="entry name" value="JAB_MPN"/>
    <property type="match status" value="1"/>
</dbReference>
<gene>
    <name evidence="7" type="ORF">AHMF7605_00440</name>
</gene>
<dbReference type="PROSITE" id="PS50249">
    <property type="entry name" value="MPN"/>
    <property type="match status" value="1"/>
</dbReference>
<evidence type="ECO:0000256" key="5">
    <source>
        <dbReference type="ARBA" id="ARBA00023049"/>
    </source>
</evidence>
<dbReference type="Proteomes" id="UP000240357">
    <property type="component" value="Unassembled WGS sequence"/>
</dbReference>
<dbReference type="InterPro" id="IPR028090">
    <property type="entry name" value="JAB_dom_prok"/>
</dbReference>